<accession>A0A1M6E1N8</accession>
<dbReference type="OrthoDB" id="9814088at2"/>
<dbReference type="Proteomes" id="UP000184050">
    <property type="component" value="Unassembled WGS sequence"/>
</dbReference>
<keyword evidence="2" id="KW-1185">Reference proteome</keyword>
<sequence>MSKEFITNQDKLLAEVVNNYLKDSENLCFLIGFFYFSGFEEIVDNIGDKKLRRLVSVNSELNYNESSIVAPELPGIISREDYEKAGIEELEEWEKVSTGMERKCLNLDFTR</sequence>
<evidence type="ECO:0000313" key="2">
    <source>
        <dbReference type="Proteomes" id="UP000184050"/>
    </source>
</evidence>
<gene>
    <name evidence="1" type="ORF">SAMN05444280_10626</name>
</gene>
<organism evidence="1 2">
    <name type="scientific">Tangfeifania diversioriginum</name>
    <dbReference type="NCBI Taxonomy" id="1168035"/>
    <lineage>
        <taxon>Bacteria</taxon>
        <taxon>Pseudomonadati</taxon>
        <taxon>Bacteroidota</taxon>
        <taxon>Bacteroidia</taxon>
        <taxon>Marinilabiliales</taxon>
        <taxon>Prolixibacteraceae</taxon>
        <taxon>Tangfeifania</taxon>
    </lineage>
</organism>
<dbReference type="EMBL" id="FQZE01000006">
    <property type="protein sequence ID" value="SHI79407.1"/>
    <property type="molecule type" value="Genomic_DNA"/>
</dbReference>
<proteinExistence type="predicted"/>
<dbReference type="RefSeq" id="WP_073166721.1">
    <property type="nucleotide sequence ID" value="NZ_FQZE01000006.1"/>
</dbReference>
<name>A0A1M6E1N8_9BACT</name>
<protein>
    <submittedName>
        <fullName evidence="1">Uncharacterized protein</fullName>
    </submittedName>
</protein>
<dbReference type="AlphaFoldDB" id="A0A1M6E1N8"/>
<evidence type="ECO:0000313" key="1">
    <source>
        <dbReference type="EMBL" id="SHI79407.1"/>
    </source>
</evidence>
<reference evidence="1 2" key="1">
    <citation type="submission" date="2016-11" db="EMBL/GenBank/DDBJ databases">
        <authorList>
            <person name="Jaros S."/>
            <person name="Januszkiewicz K."/>
            <person name="Wedrychowicz H."/>
        </authorList>
    </citation>
    <scope>NUCLEOTIDE SEQUENCE [LARGE SCALE GENOMIC DNA]</scope>
    <source>
        <strain evidence="1 2">DSM 27063</strain>
    </source>
</reference>